<dbReference type="Gene3D" id="1.20.58.190">
    <property type="entry name" value="Translin, domain 1"/>
    <property type="match status" value="1"/>
</dbReference>
<evidence type="ECO:0000256" key="4">
    <source>
        <dbReference type="ARBA" id="ARBA00022490"/>
    </source>
</evidence>
<dbReference type="CDD" id="cd14819">
    <property type="entry name" value="Translin"/>
    <property type="match status" value="1"/>
</dbReference>
<organism evidence="9 10">
    <name type="scientific">Mucor flavus</name>
    <dbReference type="NCBI Taxonomy" id="439312"/>
    <lineage>
        <taxon>Eukaryota</taxon>
        <taxon>Fungi</taxon>
        <taxon>Fungi incertae sedis</taxon>
        <taxon>Mucoromycota</taxon>
        <taxon>Mucoromycotina</taxon>
        <taxon>Mucoromycetes</taxon>
        <taxon>Mucorales</taxon>
        <taxon>Mucorineae</taxon>
        <taxon>Mucoraceae</taxon>
        <taxon>Mucor</taxon>
    </lineage>
</organism>
<dbReference type="InterPro" id="IPR002848">
    <property type="entry name" value="Translin_fam"/>
</dbReference>
<keyword evidence="7" id="KW-0539">Nucleus</keyword>
<keyword evidence="5" id="KW-0694">RNA-binding</keyword>
<evidence type="ECO:0000256" key="2">
    <source>
        <dbReference type="ARBA" id="ARBA00004496"/>
    </source>
</evidence>
<feature type="region of interest" description="Disordered" evidence="8">
    <location>
        <begin position="230"/>
        <end position="250"/>
    </location>
</feature>
<comment type="subcellular location">
    <subcellularLocation>
        <location evidence="2">Cytoplasm</location>
    </subcellularLocation>
    <subcellularLocation>
        <location evidence="1">Nucleus</location>
    </subcellularLocation>
</comment>
<gene>
    <name evidence="9" type="ORF">MFLAVUS_007926</name>
</gene>
<evidence type="ECO:0000256" key="1">
    <source>
        <dbReference type="ARBA" id="ARBA00004123"/>
    </source>
</evidence>
<dbReference type="EMBL" id="BAABUK010000021">
    <property type="protein sequence ID" value="GAA5814430.1"/>
    <property type="molecule type" value="Genomic_DNA"/>
</dbReference>
<dbReference type="InterPro" id="IPR033956">
    <property type="entry name" value="Translin"/>
</dbReference>
<evidence type="ECO:0000256" key="7">
    <source>
        <dbReference type="ARBA" id="ARBA00023242"/>
    </source>
</evidence>
<evidence type="ECO:0000256" key="8">
    <source>
        <dbReference type="SAM" id="MobiDB-lite"/>
    </source>
</evidence>
<dbReference type="Pfam" id="PF01997">
    <property type="entry name" value="Translin"/>
    <property type="match status" value="1"/>
</dbReference>
<accession>A0ABP9Z5M8</accession>
<evidence type="ECO:0000313" key="9">
    <source>
        <dbReference type="EMBL" id="GAA5814430.1"/>
    </source>
</evidence>
<dbReference type="InterPro" id="IPR016069">
    <property type="entry name" value="Translin_C"/>
</dbReference>
<comment type="caution">
    <text evidence="9">The sequence shown here is derived from an EMBL/GenBank/DDBJ whole genome shotgun (WGS) entry which is preliminary data.</text>
</comment>
<evidence type="ECO:0000313" key="10">
    <source>
        <dbReference type="Proteomes" id="UP001473302"/>
    </source>
</evidence>
<dbReference type="Proteomes" id="UP001473302">
    <property type="component" value="Unassembled WGS sequence"/>
</dbReference>
<sequence>MRILRGPAYSPEDNVPLTNLQGSLEQESNRKDEIRTTVKELDRACRKQNATINQIHADPTGPVPKVDFEEIKQTLQSLATLIPDNEFYKYNDLWSRSTQQAVFLIIFESYLQKGEIINIIPVVEETLAVKVDIQNNLNEFHIQLEDILHAYISLISELSRLSVNSVTVGDYERPLIISKHVKDLSAGFQILNLKNDMLRKRFDGIKYDVKKIEEVVYDITLRGLHQTSKKRTLDEGEAKSNDDFKTKKTE</sequence>
<name>A0ABP9Z5M8_9FUNG</name>
<protein>
    <recommendedName>
        <fullName evidence="11">Translin</fullName>
    </recommendedName>
</protein>
<evidence type="ECO:0008006" key="11">
    <source>
        <dbReference type="Google" id="ProtNLM"/>
    </source>
</evidence>
<dbReference type="PANTHER" id="PTHR10741">
    <property type="entry name" value="TRANSLIN AND TRANSLIN ASSOCIATED PROTEIN X"/>
    <property type="match status" value="1"/>
</dbReference>
<dbReference type="SUPFAM" id="SSF74784">
    <property type="entry name" value="Translin"/>
    <property type="match status" value="1"/>
</dbReference>
<dbReference type="Gene3D" id="1.20.58.200">
    <property type="entry name" value="Translin, domain 2"/>
    <property type="match status" value="1"/>
</dbReference>
<dbReference type="InterPro" id="IPR016068">
    <property type="entry name" value="Translin_N"/>
</dbReference>
<keyword evidence="4" id="KW-0963">Cytoplasm</keyword>
<keyword evidence="10" id="KW-1185">Reference proteome</keyword>
<comment type="similarity">
    <text evidence="3">Belongs to the translin family.</text>
</comment>
<keyword evidence="6" id="KW-0238">DNA-binding</keyword>
<evidence type="ECO:0000256" key="6">
    <source>
        <dbReference type="ARBA" id="ARBA00023125"/>
    </source>
</evidence>
<proteinExistence type="inferred from homology"/>
<reference evidence="9 10" key="1">
    <citation type="submission" date="2024-04" db="EMBL/GenBank/DDBJ databases">
        <title>genome sequences of Mucor flavus KT1a and Helicostylum pulchrum KT1b strains isolated from the surface of a dry-aged beef.</title>
        <authorList>
            <person name="Toyotome T."/>
            <person name="Hosono M."/>
            <person name="Torimaru M."/>
            <person name="Fukuda K."/>
            <person name="Mikami N."/>
        </authorList>
    </citation>
    <scope>NUCLEOTIDE SEQUENCE [LARGE SCALE GENOMIC DNA]</scope>
    <source>
        <strain evidence="9 10">KT1a</strain>
    </source>
</reference>
<feature type="compositionally biased region" description="Basic and acidic residues" evidence="8">
    <location>
        <begin position="231"/>
        <end position="250"/>
    </location>
</feature>
<evidence type="ECO:0000256" key="5">
    <source>
        <dbReference type="ARBA" id="ARBA00022884"/>
    </source>
</evidence>
<dbReference type="InterPro" id="IPR036081">
    <property type="entry name" value="Translin_sf"/>
</dbReference>
<evidence type="ECO:0000256" key="3">
    <source>
        <dbReference type="ARBA" id="ARBA00005902"/>
    </source>
</evidence>